<name>A0A0A7LD52_9ARCH</name>
<dbReference type="GO" id="GO:0006388">
    <property type="term" value="P:tRNA splicing, via endonucleolytic cleavage and ligation"/>
    <property type="evidence" value="ECO:0007669"/>
    <property type="project" value="InterPro"/>
</dbReference>
<dbReference type="GO" id="GO:0003676">
    <property type="term" value="F:nucleic acid binding"/>
    <property type="evidence" value="ECO:0007669"/>
    <property type="project" value="InterPro"/>
</dbReference>
<dbReference type="RefSeq" id="WP_048113105.1">
    <property type="nucleotide sequence ID" value="NZ_CP010070.1"/>
</dbReference>
<dbReference type="Gene3D" id="3.40.1350.150">
    <property type="match status" value="1"/>
</dbReference>
<feature type="domain" description="tRNA intron endonuclease catalytic" evidence="1">
    <location>
        <begin position="259"/>
        <end position="333"/>
    </location>
</feature>
<dbReference type="SUPFAM" id="SSF53032">
    <property type="entry name" value="tRNA-intron endonuclease catalytic domain-like"/>
    <property type="match status" value="2"/>
</dbReference>
<dbReference type="Proteomes" id="UP000030787">
    <property type="component" value="Chromosome"/>
</dbReference>
<keyword evidence="4" id="KW-1185">Reference proteome</keyword>
<dbReference type="InterPro" id="IPR006677">
    <property type="entry name" value="tRNA_intron_Endonuc_cat-like"/>
</dbReference>
<dbReference type="InterPro" id="IPR011856">
    <property type="entry name" value="tRNA_endonuc-like_dom_sf"/>
</dbReference>
<reference evidence="3 4" key="1">
    <citation type="journal article" date="2014" name="Appl. Environ. Microbiol.">
        <title>Comparative Genome Analysis of 'Candidatus Methanoplasma termitum' Indicates a New Mode of Energy Metabolism in the Seventh Order of Methanogens.</title>
        <authorList>
            <person name="Lang K."/>
            <person name="Schuldes J."/>
            <person name="Klingl A."/>
            <person name="Poehlein A."/>
            <person name="Daniel R."/>
            <person name="Brune A."/>
        </authorList>
    </citation>
    <scope>NUCLEOTIDE SEQUENCE [LARGE SCALE GENOMIC DNA]</scope>
    <source>
        <strain evidence="4">Mpt1</strain>
    </source>
</reference>
<protein>
    <submittedName>
        <fullName evidence="3">EndA protein</fullName>
        <ecNumber evidence="3">4.6.1.16</ecNumber>
    </submittedName>
</protein>
<sequence>MPGELNEDTVIISDQKEGTQIYNKGNFGYPMSGGGLELDLIEATFLVESERLQVTKDGVPMSFAEMFNHSSTQYDRFDIAYLVYRDMRSRGFVVKAESGHFDLSVFPRGSVMSNSRPMYLVRAVSERDVLELDVFSKEVAHTESKGKKLLYGVVDEEGDLTYYHMSSRDPRGRSLHSSSKYAAEGRLIGERVLITEESHIEYLGKKGFYGKMMGNILQLSLIESCFIMEMGDLNVTTQSGEEMTPEKMIELGVKTQEEFELRLDAFRDMRKRGMVVKTGFKYGAHFRVYEGSPDTDHAKYLVHSVPGDKMMMWPEISRTVRLSGGVKKEILFCRAGEPREYLEFKWFRP</sequence>
<evidence type="ECO:0000313" key="4">
    <source>
        <dbReference type="Proteomes" id="UP000030787"/>
    </source>
</evidence>
<dbReference type="NCBIfam" id="TIGR00324">
    <property type="entry name" value="endA"/>
    <property type="match status" value="2"/>
</dbReference>
<dbReference type="InterPro" id="IPR006676">
    <property type="entry name" value="tRNA_splic"/>
</dbReference>
<dbReference type="OrthoDB" id="46045at2157"/>
<dbReference type="GO" id="GO:0000213">
    <property type="term" value="F:tRNA-intron lyase activity"/>
    <property type="evidence" value="ECO:0007669"/>
    <property type="project" value="UniProtKB-EC"/>
</dbReference>
<dbReference type="KEGG" id="mear:Mpt1_c12130"/>
<dbReference type="Gene3D" id="3.40.1350.10">
    <property type="match status" value="1"/>
</dbReference>
<dbReference type="STRING" id="1577791.Mpt1_c12130"/>
<dbReference type="Pfam" id="PF01974">
    <property type="entry name" value="tRNA_int_endo"/>
    <property type="match status" value="2"/>
</dbReference>
<feature type="domain" description="tRNA intron endonuclease catalytic" evidence="1">
    <location>
        <begin position="77"/>
        <end position="162"/>
    </location>
</feature>
<dbReference type="InterPro" id="IPR036167">
    <property type="entry name" value="tRNA_intron_Endo_cat-like_sf"/>
</dbReference>
<organism evidence="3 4">
    <name type="scientific">Candidatus Methanoplasma termitum</name>
    <dbReference type="NCBI Taxonomy" id="1577791"/>
    <lineage>
        <taxon>Archaea</taxon>
        <taxon>Methanobacteriati</taxon>
        <taxon>Thermoplasmatota</taxon>
        <taxon>Thermoplasmata</taxon>
        <taxon>Methanomassiliicoccales</taxon>
        <taxon>Methanomassiliicoccaceae</taxon>
        <taxon>Candidatus Methanoplasma</taxon>
    </lineage>
</organism>
<evidence type="ECO:0000259" key="1">
    <source>
        <dbReference type="Pfam" id="PF01974"/>
    </source>
</evidence>
<dbReference type="InterPro" id="IPR036740">
    <property type="entry name" value="tRNA_intron_Endonuc_N_sf"/>
</dbReference>
<evidence type="ECO:0000313" key="3">
    <source>
        <dbReference type="EMBL" id="AIZ57075.1"/>
    </source>
</evidence>
<dbReference type="PANTHER" id="PTHR21227:SF0">
    <property type="entry name" value="TRNA-SPLICING ENDONUCLEASE SUBUNIT SEN2"/>
    <property type="match status" value="1"/>
</dbReference>
<feature type="domain" description="tRNA intron endonuclease N-terminal" evidence="2">
    <location>
        <begin position="184"/>
        <end position="248"/>
    </location>
</feature>
<dbReference type="SUPFAM" id="SSF55267">
    <property type="entry name" value="tRNA-intron endonuclease N-terminal domain-like"/>
    <property type="match status" value="2"/>
</dbReference>
<dbReference type="Gene3D" id="3.40.1170.20">
    <property type="entry name" value="tRNA intron endonuclease, N-terminal domain"/>
    <property type="match status" value="1"/>
</dbReference>
<keyword evidence="3" id="KW-0456">Lyase</keyword>
<dbReference type="EC" id="4.6.1.16" evidence="3"/>
<dbReference type="HOGENOM" id="CLU_791347_0_0_2"/>
<dbReference type="GeneID" id="24818875"/>
<dbReference type="InterPro" id="IPR006678">
    <property type="entry name" value="tRNA_intron_Endonuc_N"/>
</dbReference>
<evidence type="ECO:0000259" key="2">
    <source>
        <dbReference type="Pfam" id="PF02778"/>
    </source>
</evidence>
<accession>A0A0A7LD52</accession>
<feature type="domain" description="tRNA intron endonuclease N-terminal" evidence="2">
    <location>
        <begin position="1"/>
        <end position="67"/>
    </location>
</feature>
<dbReference type="Pfam" id="PF02778">
    <property type="entry name" value="tRNA_int_endo_N"/>
    <property type="match status" value="2"/>
</dbReference>
<dbReference type="GO" id="GO:0005737">
    <property type="term" value="C:cytoplasm"/>
    <property type="evidence" value="ECO:0007669"/>
    <property type="project" value="TreeGrafter"/>
</dbReference>
<proteinExistence type="predicted"/>
<dbReference type="AlphaFoldDB" id="A0A0A7LD52"/>
<dbReference type="PANTHER" id="PTHR21227">
    <property type="entry name" value="TRNA-SPLICING ENDONUCLEASE SUBUNIT SEN2"/>
    <property type="match status" value="1"/>
</dbReference>
<dbReference type="CDD" id="cd22363">
    <property type="entry name" value="tRNA-intron_lyase_C"/>
    <property type="match status" value="2"/>
</dbReference>
<dbReference type="EMBL" id="CP010070">
    <property type="protein sequence ID" value="AIZ57075.1"/>
    <property type="molecule type" value="Genomic_DNA"/>
</dbReference>
<gene>
    <name evidence="3" type="primary">endA</name>
    <name evidence="3" type="ORF">Mpt1_c12130</name>
</gene>